<reference evidence="3" key="4">
    <citation type="submission" date="2021-02" db="EMBL/GenBank/DDBJ databases">
        <title>Metagenome-assembled genomes from human diarrheal sample B26.</title>
        <authorList>
            <person name="Ateba T.P."/>
            <person name="Alayande K.A."/>
            <person name="Mwanza M."/>
        </authorList>
    </citation>
    <scope>NUCLEOTIDE SEQUENCE</scope>
    <source>
        <strain evidence="3">06WH</strain>
    </source>
</reference>
<evidence type="ECO:0000313" key="2">
    <source>
        <dbReference type="EMBL" id="CUP26718.1"/>
    </source>
</evidence>
<evidence type="ECO:0000313" key="3">
    <source>
        <dbReference type="EMBL" id="MBN2953857.1"/>
    </source>
</evidence>
<reference evidence="5 8" key="2">
    <citation type="journal article" date="2020" name="Cell Host Microbe">
        <title>Functional and Genomic Variation between Human-Derived Isolates of Lachnospiraceae Reveals Inter- and Intra-Species Diversity.</title>
        <authorList>
            <person name="Sorbara M.T."/>
            <person name="Littmann E.R."/>
            <person name="Fontana E."/>
            <person name="Moody T.U."/>
            <person name="Kohout C.E."/>
            <person name="Gjonbalaj M."/>
            <person name="Eaton V."/>
            <person name="Seok R."/>
            <person name="Leiner I.M."/>
            <person name="Pamer E.G."/>
        </authorList>
    </citation>
    <scope>NUCLEOTIDE SEQUENCE [LARGE SCALE GENOMIC DNA]</scope>
    <source>
        <strain evidence="5 8">MSK.14.54</strain>
    </source>
</reference>
<dbReference type="EMBL" id="CYYV01000003">
    <property type="protein sequence ID" value="CUN73319.1"/>
    <property type="molecule type" value="Genomic_DNA"/>
</dbReference>
<name>A0A173ZCA0_9FIRM</name>
<reference evidence="5" key="3">
    <citation type="submission" date="2020-02" db="EMBL/GenBank/DDBJ databases">
        <authorList>
            <person name="Littmann E."/>
            <person name="Sorbara M."/>
        </authorList>
    </citation>
    <scope>NUCLEOTIDE SEQUENCE</scope>
    <source>
        <strain evidence="5">MSK.14.54</strain>
    </source>
</reference>
<evidence type="ECO:0000313" key="1">
    <source>
        <dbReference type="EMBL" id="CUN73319.1"/>
    </source>
</evidence>
<sequence length="75" mass="8585">MISLPLKFDEVESVEEFVNMVKRLDYDVDVKIGRCVFDAKSLMSVLMIAGNPDAVVEAHTNDIEAFKKKFKDYLQ</sequence>
<dbReference type="Proteomes" id="UP001199915">
    <property type="component" value="Unassembled WGS sequence"/>
</dbReference>
<evidence type="ECO:0000313" key="6">
    <source>
        <dbReference type="Proteomes" id="UP000095706"/>
    </source>
</evidence>
<dbReference type="EMBL" id="JAKNFS010000030">
    <property type="protein sequence ID" value="MCG4767074.1"/>
    <property type="molecule type" value="Genomic_DNA"/>
</dbReference>
<dbReference type="Proteomes" id="UP000095709">
    <property type="component" value="Unassembled WGS sequence"/>
</dbReference>
<dbReference type="Proteomes" id="UP000095706">
    <property type="component" value="Unassembled WGS sequence"/>
</dbReference>
<gene>
    <name evidence="1" type="ORF">ERS852406_00574</name>
    <name evidence="2" type="ORF">ERS852498_01617</name>
    <name evidence="5" type="ORF">G5B05_01035</name>
    <name evidence="3" type="ORF">JTJ23_09750</name>
    <name evidence="4" type="ORF">L0N21_16410</name>
</gene>
<reference evidence="4" key="5">
    <citation type="submission" date="2022-01" db="EMBL/GenBank/DDBJ databases">
        <title>Collection of gut derived symbiotic bacterial strains cultured from healthy donors.</title>
        <authorList>
            <person name="Lin H."/>
            <person name="Kohout C."/>
            <person name="Waligurski E."/>
            <person name="Pamer E.G."/>
        </authorList>
    </citation>
    <scope>NUCLEOTIDE SEQUENCE</scope>
    <source>
        <strain evidence="4">DFI.5.49</strain>
    </source>
</reference>
<keyword evidence="8" id="KW-1185">Reference proteome</keyword>
<reference evidence="6 7" key="1">
    <citation type="submission" date="2015-09" db="EMBL/GenBank/DDBJ databases">
        <authorList>
            <consortium name="Pathogen Informatics"/>
        </authorList>
    </citation>
    <scope>NUCLEOTIDE SEQUENCE [LARGE SCALE GENOMIC DNA]</scope>
    <source>
        <strain evidence="1 6">2789STDY5608849</strain>
        <strain evidence="2 7">2789STDY5834885</strain>
    </source>
</reference>
<accession>A0A173ZCA0</accession>
<dbReference type="EMBL" id="JAAITQ010000002">
    <property type="protein sequence ID" value="NSE15025.1"/>
    <property type="molecule type" value="Genomic_DNA"/>
</dbReference>
<organism evidence="1 6">
    <name type="scientific">Fusicatenibacter saccharivorans</name>
    <dbReference type="NCBI Taxonomy" id="1150298"/>
    <lineage>
        <taxon>Bacteria</taxon>
        <taxon>Bacillati</taxon>
        <taxon>Bacillota</taxon>
        <taxon>Clostridia</taxon>
        <taxon>Lachnospirales</taxon>
        <taxon>Lachnospiraceae</taxon>
        <taxon>Fusicatenibacter</taxon>
    </lineage>
</organism>
<dbReference type="EMBL" id="JAFHBD010000039">
    <property type="protein sequence ID" value="MBN2953857.1"/>
    <property type="molecule type" value="Genomic_DNA"/>
</dbReference>
<proteinExistence type="predicted"/>
<dbReference type="STRING" id="1150298.ERS852406_00574"/>
<dbReference type="EMBL" id="CZAL01000007">
    <property type="protein sequence ID" value="CUP26718.1"/>
    <property type="molecule type" value="Genomic_DNA"/>
</dbReference>
<dbReference type="RefSeq" id="WP_147326098.1">
    <property type="nucleotide sequence ID" value="NZ_CABJFB010000002.1"/>
</dbReference>
<evidence type="ECO:0000313" key="8">
    <source>
        <dbReference type="Proteomes" id="UP000768180"/>
    </source>
</evidence>
<dbReference type="GeneID" id="79855038"/>
<evidence type="ECO:0000313" key="5">
    <source>
        <dbReference type="EMBL" id="NSE15025.1"/>
    </source>
</evidence>
<dbReference type="Proteomes" id="UP000737612">
    <property type="component" value="Unassembled WGS sequence"/>
</dbReference>
<evidence type="ECO:0000313" key="7">
    <source>
        <dbReference type="Proteomes" id="UP000095709"/>
    </source>
</evidence>
<dbReference type="SUPFAM" id="SSF55594">
    <property type="entry name" value="HPr-like"/>
    <property type="match status" value="1"/>
</dbReference>
<dbReference type="AlphaFoldDB" id="A0A173ZCA0"/>
<dbReference type="Proteomes" id="UP000768180">
    <property type="component" value="Unassembled WGS sequence"/>
</dbReference>
<dbReference type="InterPro" id="IPR035895">
    <property type="entry name" value="HPr-like_sf"/>
</dbReference>
<dbReference type="Gene3D" id="3.30.1340.10">
    <property type="entry name" value="HPr-like"/>
    <property type="match status" value="1"/>
</dbReference>
<evidence type="ECO:0000313" key="4">
    <source>
        <dbReference type="EMBL" id="MCG4767074.1"/>
    </source>
</evidence>
<protein>
    <submittedName>
        <fullName evidence="4">HPr family phosphocarrier protein</fullName>
    </submittedName>
</protein>